<dbReference type="Gene3D" id="3.40.50.300">
    <property type="entry name" value="P-loop containing nucleotide triphosphate hydrolases"/>
    <property type="match status" value="1"/>
</dbReference>
<evidence type="ECO:0000256" key="7">
    <source>
        <dbReference type="ARBA" id="ARBA00022840"/>
    </source>
</evidence>
<name>A0A3Q3RQB8_9TELE</name>
<dbReference type="InterPro" id="IPR001876">
    <property type="entry name" value="Znf_RanBP2"/>
</dbReference>
<dbReference type="SUPFAM" id="SSF52540">
    <property type="entry name" value="P-loop containing nucleoside triphosphate hydrolases"/>
    <property type="match status" value="2"/>
</dbReference>
<dbReference type="GO" id="GO:0004520">
    <property type="term" value="F:DNA endonuclease activity"/>
    <property type="evidence" value="ECO:0007669"/>
    <property type="project" value="TreeGrafter"/>
</dbReference>
<feature type="region of interest" description="Disordered" evidence="8">
    <location>
        <begin position="479"/>
        <end position="563"/>
    </location>
</feature>
<sequence>MIADEMGLGKTVQAIAVAYAYRHEWPLLVVVPSSMRYPWIEELERWIPELQPGDINLVENKSDTMGISSSKVTVLGYGLLSTDARHLVEALSRQKFAVIVVDESHYLKSRNAARTKVLVPFIQKAKRAILLTGTPALGRPEELFTQIDALYPMRFGTWTDYAKKFCNAHFKYFGFRRHWDCRGASNLDELHQQLSQIMIRRLKAEVLTQLPPKVRQRIPFDLPKEAAKEASASFAEWERLMSGLRSGVTATDSSLTEVIGLVTQMYKQTAIAKAGAVKDYIKMMLEAEQLKFLVFAHHHTMLQACTEAVIECKAGYIRIDGKVPSSERIKLVHKFQTDPETRVAILSIQAAGQGLTLTAASHVVFAELYWNPGHIKQAEDRAHRIGQTASVNVHYLIAKGTIDTFMWSMLNRKESVTGSTLNGRKEYLKADIGDEDKWEFLNFASAWTPCEMVLPPKNTGDVKDDIFFTHFEKEKQHDIRSFFSPKASKEKKRKRTEDEETSPSASSEMTVTPTGSGTHSGKGEKKENLCSPTSDLPNQDFSPQLKRLRTPQPSPRSRIGGMRRLTAGSIISASPSTPVSFMAPQKQLAETWNCAACTYTNNSLLPYCEMCELPHPSTAVRSGRFLKQMLTNHLICPPLLYQRAAACLSSAADANDNDEGKDGNDASTAHPVYPGLQFCASQYTDRIYLYTKDGTALSLNFIPLDIKLTNWDDLPEAFIRRQENRIQRFVQEWSSLAAMKQKLLRRSGLLFRSPILGLEQLAATQHPHSSTKRYLSKDEVAQTSLSKAQQEGGSVRQVPTEKVTKRRSASSLTERSVHPQSCRVEELPSSESNYLQAVDSQGVPLCLSCQKACSSTRGAWDALFCSHRCQEEFRLRSSQTYMRSRVLEVEQGICQHCSLQAHDLFLKVRDAPPSVRKEILENSWLAQLSLNELNEMIRAPVEGDFWQVDHIRPVYSGGGQCSLDNLQTLCTVCHKARTAQQAKERSQMKKNVAASKLASDISRFLIRK</sequence>
<dbReference type="InterPro" id="IPR049730">
    <property type="entry name" value="SNF2/RAD54-like_C"/>
</dbReference>
<dbReference type="InterPro" id="IPR001650">
    <property type="entry name" value="Helicase_C-like"/>
</dbReference>
<dbReference type="Pfam" id="PF01844">
    <property type="entry name" value="HNH"/>
    <property type="match status" value="1"/>
</dbReference>
<feature type="region of interest" description="Disordered" evidence="8">
    <location>
        <begin position="786"/>
        <end position="823"/>
    </location>
</feature>
<dbReference type="GO" id="GO:0005524">
    <property type="term" value="F:ATP binding"/>
    <property type="evidence" value="ECO:0007669"/>
    <property type="project" value="UniProtKB-KW"/>
</dbReference>
<dbReference type="PROSITE" id="PS51194">
    <property type="entry name" value="HELICASE_CTER"/>
    <property type="match status" value="1"/>
</dbReference>
<dbReference type="SUPFAM" id="SSF90209">
    <property type="entry name" value="Ran binding protein zinc finger-like"/>
    <property type="match status" value="1"/>
</dbReference>
<dbReference type="InterPro" id="IPR036443">
    <property type="entry name" value="Znf_RanBP2_sf"/>
</dbReference>
<protein>
    <submittedName>
        <fullName evidence="11">Zinc finger, RAN-binding domain containing 3</fullName>
    </submittedName>
</protein>
<dbReference type="GO" id="GO:0043596">
    <property type="term" value="C:nuclear replication fork"/>
    <property type="evidence" value="ECO:0007669"/>
    <property type="project" value="TreeGrafter"/>
</dbReference>
<dbReference type="GO" id="GO:0004386">
    <property type="term" value="F:helicase activity"/>
    <property type="evidence" value="ECO:0007669"/>
    <property type="project" value="UniProtKB-KW"/>
</dbReference>
<dbReference type="Ensembl" id="ENSMAMT00000007153.2">
    <property type="protein sequence ID" value="ENSMAMP00000006960.2"/>
    <property type="gene ID" value="ENSMAMG00000004740.2"/>
</dbReference>
<dbReference type="InterPro" id="IPR027417">
    <property type="entry name" value="P-loop_NTPase"/>
</dbReference>
<dbReference type="PROSITE" id="PS01358">
    <property type="entry name" value="ZF_RANBP2_1"/>
    <property type="match status" value="1"/>
</dbReference>
<dbReference type="InterPro" id="IPR014001">
    <property type="entry name" value="Helicase_ATP-bd"/>
</dbReference>
<dbReference type="InterPro" id="IPR038718">
    <property type="entry name" value="SNF2-like_sf"/>
</dbReference>
<evidence type="ECO:0000256" key="6">
    <source>
        <dbReference type="ARBA" id="ARBA00022833"/>
    </source>
</evidence>
<feature type="domain" description="Helicase C-terminal" evidence="10">
    <location>
        <begin position="276"/>
        <end position="432"/>
    </location>
</feature>
<dbReference type="Pfam" id="PF00176">
    <property type="entry name" value="SNF2-rel_dom"/>
    <property type="match status" value="1"/>
</dbReference>
<evidence type="ECO:0000256" key="1">
    <source>
        <dbReference type="ARBA" id="ARBA00022723"/>
    </source>
</evidence>
<dbReference type="SMART" id="SM00507">
    <property type="entry name" value="HNHc"/>
    <property type="match status" value="1"/>
</dbReference>
<dbReference type="Pfam" id="PF00271">
    <property type="entry name" value="Helicase_C"/>
    <property type="match status" value="1"/>
</dbReference>
<dbReference type="GO" id="GO:0016787">
    <property type="term" value="F:hydrolase activity"/>
    <property type="evidence" value="ECO:0007669"/>
    <property type="project" value="UniProtKB-KW"/>
</dbReference>
<dbReference type="GO" id="GO:0006281">
    <property type="term" value="P:DNA repair"/>
    <property type="evidence" value="ECO:0007669"/>
    <property type="project" value="TreeGrafter"/>
</dbReference>
<keyword evidence="2" id="KW-0547">Nucleotide-binding</keyword>
<keyword evidence="4" id="KW-0378">Hydrolase</keyword>
<dbReference type="PROSITE" id="PS51192">
    <property type="entry name" value="HELICASE_ATP_BIND_1"/>
    <property type="match status" value="1"/>
</dbReference>
<dbReference type="GeneTree" id="ENSGT00940000158559"/>
<dbReference type="CDD" id="cd18793">
    <property type="entry name" value="SF2_C_SNF"/>
    <property type="match status" value="1"/>
</dbReference>
<dbReference type="SMART" id="SM00490">
    <property type="entry name" value="HELICc"/>
    <property type="match status" value="1"/>
</dbReference>
<evidence type="ECO:0000313" key="11">
    <source>
        <dbReference type="Ensembl" id="ENSMAMP00000006960.2"/>
    </source>
</evidence>
<dbReference type="GO" id="GO:0003676">
    <property type="term" value="F:nucleic acid binding"/>
    <property type="evidence" value="ECO:0007669"/>
    <property type="project" value="InterPro"/>
</dbReference>
<feature type="compositionally biased region" description="Polar residues" evidence="8">
    <location>
        <begin position="530"/>
        <end position="542"/>
    </location>
</feature>
<dbReference type="Proteomes" id="UP000261640">
    <property type="component" value="Unplaced"/>
</dbReference>
<dbReference type="PANTHER" id="PTHR45766:SF3">
    <property type="entry name" value="DNA ANNEALING HELICASE AND ENDONUCLEASE ZRANB3"/>
    <property type="match status" value="1"/>
</dbReference>
<keyword evidence="12" id="KW-1185">Reference proteome</keyword>
<dbReference type="CDD" id="cd18010">
    <property type="entry name" value="DEXHc_HARP_SMARCAL1"/>
    <property type="match status" value="1"/>
</dbReference>
<dbReference type="InterPro" id="IPR000330">
    <property type="entry name" value="SNF2_N"/>
</dbReference>
<keyword evidence="3" id="KW-0863">Zinc-finger</keyword>
<keyword evidence="5" id="KW-0347">Helicase</keyword>
<dbReference type="GO" id="GO:0008270">
    <property type="term" value="F:zinc ion binding"/>
    <property type="evidence" value="ECO:0007669"/>
    <property type="project" value="UniProtKB-KW"/>
</dbReference>
<dbReference type="InterPro" id="IPR002711">
    <property type="entry name" value="HNH"/>
</dbReference>
<feature type="domain" description="Helicase ATP-binding" evidence="9">
    <location>
        <begin position="1"/>
        <end position="153"/>
    </location>
</feature>
<evidence type="ECO:0000256" key="4">
    <source>
        <dbReference type="ARBA" id="ARBA00022801"/>
    </source>
</evidence>
<evidence type="ECO:0000256" key="5">
    <source>
        <dbReference type="ARBA" id="ARBA00022806"/>
    </source>
</evidence>
<dbReference type="FunFam" id="3.40.50.10810:FF:000024">
    <property type="entry name" value="DNA annealing helicase and endonuclease ZRANB3"/>
    <property type="match status" value="1"/>
</dbReference>
<proteinExistence type="predicted"/>
<feature type="compositionally biased region" description="Polar residues" evidence="8">
    <location>
        <begin position="502"/>
        <end position="519"/>
    </location>
</feature>
<evidence type="ECO:0000256" key="3">
    <source>
        <dbReference type="ARBA" id="ARBA00022771"/>
    </source>
</evidence>
<dbReference type="Gene3D" id="3.40.50.10810">
    <property type="entry name" value="Tandem AAA-ATPase domain"/>
    <property type="match status" value="1"/>
</dbReference>
<dbReference type="GO" id="GO:0031297">
    <property type="term" value="P:replication fork processing"/>
    <property type="evidence" value="ECO:0007669"/>
    <property type="project" value="TreeGrafter"/>
</dbReference>
<dbReference type="PANTHER" id="PTHR45766">
    <property type="entry name" value="DNA ANNEALING HELICASE AND ENDONUCLEASE ZRANB3 FAMILY MEMBER"/>
    <property type="match status" value="1"/>
</dbReference>
<dbReference type="CDD" id="cd00085">
    <property type="entry name" value="HNHc"/>
    <property type="match status" value="1"/>
</dbReference>
<keyword evidence="6" id="KW-0862">Zinc</keyword>
<dbReference type="Gene3D" id="1.10.30.50">
    <property type="match status" value="1"/>
</dbReference>
<dbReference type="Gene3D" id="2.30.30.380">
    <property type="entry name" value="Zn-finger domain of Sec23/24"/>
    <property type="match status" value="1"/>
</dbReference>
<accession>A0A3Q3RQB8</accession>
<keyword evidence="1" id="KW-0479">Metal-binding</keyword>
<reference evidence="11" key="1">
    <citation type="submission" date="2025-08" db="UniProtKB">
        <authorList>
            <consortium name="Ensembl"/>
        </authorList>
    </citation>
    <scope>IDENTIFICATION</scope>
</reference>
<evidence type="ECO:0000259" key="9">
    <source>
        <dbReference type="PROSITE" id="PS51192"/>
    </source>
</evidence>
<dbReference type="SMART" id="SM00547">
    <property type="entry name" value="ZnF_RBZ"/>
    <property type="match status" value="1"/>
</dbReference>
<organism evidence="11 12">
    <name type="scientific">Mastacembelus armatus</name>
    <name type="common">zig-zag eel</name>
    <dbReference type="NCBI Taxonomy" id="205130"/>
    <lineage>
        <taxon>Eukaryota</taxon>
        <taxon>Metazoa</taxon>
        <taxon>Chordata</taxon>
        <taxon>Craniata</taxon>
        <taxon>Vertebrata</taxon>
        <taxon>Euteleostomi</taxon>
        <taxon>Actinopterygii</taxon>
        <taxon>Neopterygii</taxon>
        <taxon>Teleostei</taxon>
        <taxon>Neoteleostei</taxon>
        <taxon>Acanthomorphata</taxon>
        <taxon>Anabantaria</taxon>
        <taxon>Synbranchiformes</taxon>
        <taxon>Mastacembelidae</taxon>
        <taxon>Mastacembelus</taxon>
    </lineage>
</organism>
<evidence type="ECO:0000259" key="10">
    <source>
        <dbReference type="PROSITE" id="PS51194"/>
    </source>
</evidence>
<reference evidence="11" key="2">
    <citation type="submission" date="2025-09" db="UniProtKB">
        <authorList>
            <consortium name="Ensembl"/>
        </authorList>
    </citation>
    <scope>IDENTIFICATION</scope>
</reference>
<evidence type="ECO:0000256" key="2">
    <source>
        <dbReference type="ARBA" id="ARBA00022741"/>
    </source>
</evidence>
<dbReference type="FunFam" id="3.40.50.300:FF:000788">
    <property type="entry name" value="DNA annealing helicase and endonuclease ZRANB3"/>
    <property type="match status" value="1"/>
</dbReference>
<evidence type="ECO:0000256" key="8">
    <source>
        <dbReference type="SAM" id="MobiDB-lite"/>
    </source>
</evidence>
<evidence type="ECO:0000313" key="12">
    <source>
        <dbReference type="Proteomes" id="UP000261640"/>
    </source>
</evidence>
<dbReference type="AlphaFoldDB" id="A0A3Q3RQB8"/>
<keyword evidence="7" id="KW-0067">ATP-binding</keyword>
<dbReference type="InterPro" id="IPR003615">
    <property type="entry name" value="HNH_nuc"/>
</dbReference>